<evidence type="ECO:0000313" key="2">
    <source>
        <dbReference type="EMBL" id="RHW51329.1"/>
    </source>
</evidence>
<protein>
    <submittedName>
        <fullName evidence="2">Phage tail family protein</fullName>
    </submittedName>
</protein>
<comment type="caution">
    <text evidence="2">The sequence shown here is derived from an EMBL/GenBank/DDBJ whole genome shotgun (WGS) entry which is preliminary data.</text>
</comment>
<evidence type="ECO:0000259" key="1">
    <source>
        <dbReference type="Pfam" id="PF05709"/>
    </source>
</evidence>
<keyword evidence="3" id="KW-1185">Reference proteome</keyword>
<organism evidence="2 3">
    <name type="scientific">Bombilactobacillus bombi</name>
    <dbReference type="NCBI Taxonomy" id="1303590"/>
    <lineage>
        <taxon>Bacteria</taxon>
        <taxon>Bacillati</taxon>
        <taxon>Bacillota</taxon>
        <taxon>Bacilli</taxon>
        <taxon>Lactobacillales</taxon>
        <taxon>Lactobacillaceae</taxon>
        <taxon>Bombilactobacillus</taxon>
    </lineage>
</organism>
<feature type="domain" description="Siphovirus-type tail component RIFT-related" evidence="1">
    <location>
        <begin position="12"/>
        <end position="125"/>
    </location>
</feature>
<dbReference type="EMBL" id="QOCR01000002">
    <property type="protein sequence ID" value="RHW51329.1"/>
    <property type="molecule type" value="Genomic_DNA"/>
</dbReference>
<dbReference type="OrthoDB" id="2194642at2"/>
<evidence type="ECO:0000313" key="3">
    <source>
        <dbReference type="Proteomes" id="UP000284109"/>
    </source>
</evidence>
<accession>A0A417ZHZ7</accession>
<dbReference type="Pfam" id="PF05709">
    <property type="entry name" value="Sipho_tail"/>
    <property type="match status" value="1"/>
</dbReference>
<dbReference type="InterPro" id="IPR008841">
    <property type="entry name" value="Siphovirus-type_tail_N"/>
</dbReference>
<proteinExistence type="predicted"/>
<name>A0A417ZHZ7_9LACO</name>
<dbReference type="Proteomes" id="UP000284109">
    <property type="component" value="Unassembled WGS sequence"/>
</dbReference>
<reference evidence="2 3" key="1">
    <citation type="submission" date="2018-07" db="EMBL/GenBank/DDBJ databases">
        <title>Genome sequences of six Lactobacillus spp. isolated from bumble bee guts.</title>
        <authorList>
            <person name="Motta E.V.S."/>
            <person name="Moran N.A."/>
        </authorList>
    </citation>
    <scope>NUCLEOTIDE SEQUENCE [LARGE SCALE GENOMIC DNA]</scope>
    <source>
        <strain evidence="2 3">BI-1.1</strain>
    </source>
</reference>
<dbReference type="AlphaFoldDB" id="A0A417ZHZ7"/>
<sequence length="273" mass="31295">MTNPTLIIEKLDGTKYDLQKLGIWVIKFEPPSAAYNFATVQVGKYGQRLVGTTAAQRQIPFQCDVIASNDLTIITKRNDFFNIFSSMEPFYITDMRLPTVRWKVVAEQQPFELYNNWHMGGDISFNLNCIDGYAESIDTTLNMDNLSKWSIGGMNLPLDKPLKYRFNTSNFEVFNASNIDILAEERPYNIAFSGEANNLTITNTTTQQVFECYQAITASDKFLLYGAWPILNNKSIYSKTNHAFIDLKKGWNKFQIDGCNGNFEIAFDTHFYY</sequence>
<gene>
    <name evidence="2" type="ORF">DS831_04725</name>
</gene>
<dbReference type="RefSeq" id="WP_118900889.1">
    <property type="nucleotide sequence ID" value="NZ_QOCR01000002.1"/>
</dbReference>